<dbReference type="PANTHER" id="PTHR37743">
    <property type="entry name" value="ARM REPEAT SUPERFAMILY PROTEIN"/>
    <property type="match status" value="1"/>
</dbReference>
<sequence>PEIAGSLIDKMLAQPSNAIMVKFLSLITEYLAEAVDVIFRRLILYMRDQKWVDLSNETMRPESSLFSRICPLLIIRLLPITVFDDLNSNLVYGDLSRNSTVYEDGVFCNEVPDSIAAFIINRALSNSEFRDVQKLAAELCGRIHPEVLIPILCSLLESAIDNKDVMKIKVCLFSFCSSLTFRGLDAYSYPDLIRIRKIIGNVLKWRSCNDDEVAKAQHGCIDCLALMLCNEIKASGILK</sequence>
<dbReference type="OrthoDB" id="79603at2759"/>
<name>S8DPL0_9LAMI</name>
<keyword evidence="2" id="KW-1185">Reference proteome</keyword>
<dbReference type="PANTHER" id="PTHR37743:SF1">
    <property type="entry name" value="ARM REPEAT SUPERFAMILY PROTEIN"/>
    <property type="match status" value="1"/>
</dbReference>
<dbReference type="Proteomes" id="UP000015453">
    <property type="component" value="Unassembled WGS sequence"/>
</dbReference>
<accession>S8DPL0</accession>
<reference evidence="1 2" key="1">
    <citation type="journal article" date="2013" name="BMC Genomics">
        <title>The miniature genome of a carnivorous plant Genlisea aurea contains a low number of genes and short non-coding sequences.</title>
        <authorList>
            <person name="Leushkin E.V."/>
            <person name="Sutormin R.A."/>
            <person name="Nabieva E.R."/>
            <person name="Penin A.A."/>
            <person name="Kondrashov A.S."/>
            <person name="Logacheva M.D."/>
        </authorList>
    </citation>
    <scope>NUCLEOTIDE SEQUENCE [LARGE SCALE GENOMIC DNA]</scope>
</reference>
<evidence type="ECO:0000313" key="1">
    <source>
        <dbReference type="EMBL" id="EPS65003.1"/>
    </source>
</evidence>
<organism evidence="1 2">
    <name type="scientific">Genlisea aurea</name>
    <dbReference type="NCBI Taxonomy" id="192259"/>
    <lineage>
        <taxon>Eukaryota</taxon>
        <taxon>Viridiplantae</taxon>
        <taxon>Streptophyta</taxon>
        <taxon>Embryophyta</taxon>
        <taxon>Tracheophyta</taxon>
        <taxon>Spermatophyta</taxon>
        <taxon>Magnoliopsida</taxon>
        <taxon>eudicotyledons</taxon>
        <taxon>Gunneridae</taxon>
        <taxon>Pentapetalae</taxon>
        <taxon>asterids</taxon>
        <taxon>lamiids</taxon>
        <taxon>Lamiales</taxon>
        <taxon>Lentibulariaceae</taxon>
        <taxon>Genlisea</taxon>
    </lineage>
</organism>
<evidence type="ECO:0000313" key="2">
    <source>
        <dbReference type="Proteomes" id="UP000015453"/>
    </source>
</evidence>
<comment type="caution">
    <text evidence="1">The sequence shown here is derived from an EMBL/GenBank/DDBJ whole genome shotgun (WGS) entry which is preliminary data.</text>
</comment>
<dbReference type="AlphaFoldDB" id="S8DPL0"/>
<feature type="non-terminal residue" evidence="1">
    <location>
        <position position="1"/>
    </location>
</feature>
<gene>
    <name evidence="1" type="ORF">M569_09775</name>
</gene>
<proteinExistence type="predicted"/>
<dbReference type="EMBL" id="AUSU01004482">
    <property type="protein sequence ID" value="EPS65003.1"/>
    <property type="molecule type" value="Genomic_DNA"/>
</dbReference>
<feature type="non-terminal residue" evidence="1">
    <location>
        <position position="239"/>
    </location>
</feature>
<protein>
    <submittedName>
        <fullName evidence="1">Uncharacterized protein</fullName>
    </submittedName>
</protein>